<dbReference type="RefSeq" id="WP_132008603.1">
    <property type="nucleotide sequence ID" value="NZ_JABUHM010000008.1"/>
</dbReference>
<evidence type="ECO:0000313" key="5">
    <source>
        <dbReference type="Proteomes" id="UP000295689"/>
    </source>
</evidence>
<organism evidence="4 5">
    <name type="scientific">Mesobacillus foraminis</name>
    <dbReference type="NCBI Taxonomy" id="279826"/>
    <lineage>
        <taxon>Bacteria</taxon>
        <taxon>Bacillati</taxon>
        <taxon>Bacillota</taxon>
        <taxon>Bacilli</taxon>
        <taxon>Bacillales</taxon>
        <taxon>Bacillaceae</taxon>
        <taxon>Mesobacillus</taxon>
    </lineage>
</organism>
<accession>A0A4R2B8G7</accession>
<dbReference type="PIRSF" id="PIRSF021292">
    <property type="entry name" value="Competence_ComGD"/>
    <property type="match status" value="1"/>
</dbReference>
<dbReference type="InterPro" id="IPR012902">
    <property type="entry name" value="N_methyl_site"/>
</dbReference>
<reference evidence="4 5" key="1">
    <citation type="journal article" date="2015" name="Stand. Genomic Sci.">
        <title>Genomic Encyclopedia of Bacterial and Archaeal Type Strains, Phase III: the genomes of soil and plant-associated and newly described type strains.</title>
        <authorList>
            <person name="Whitman W.B."/>
            <person name="Woyke T."/>
            <person name="Klenk H.P."/>
            <person name="Zhou Y."/>
            <person name="Lilburn T.G."/>
            <person name="Beck B.J."/>
            <person name="De Vos P."/>
            <person name="Vandamme P."/>
            <person name="Eisen J.A."/>
            <person name="Garrity G."/>
            <person name="Hugenholtz P."/>
            <person name="Kyrpides N.C."/>
        </authorList>
    </citation>
    <scope>NUCLEOTIDE SEQUENCE [LARGE SCALE GENOMIC DNA]</scope>
    <source>
        <strain evidence="4 5">CV53</strain>
    </source>
</reference>
<dbReference type="GO" id="GO:0030420">
    <property type="term" value="P:establishment of competence for transformation"/>
    <property type="evidence" value="ECO:0007669"/>
    <property type="project" value="UniProtKB-KW"/>
</dbReference>
<gene>
    <name evidence="4" type="ORF">EV146_10939</name>
</gene>
<dbReference type="InterPro" id="IPR016785">
    <property type="entry name" value="ComGD"/>
</dbReference>
<comment type="caution">
    <text evidence="4">The sequence shown here is derived from an EMBL/GenBank/DDBJ whole genome shotgun (WGS) entry which is preliminary data.</text>
</comment>
<evidence type="ECO:0000256" key="2">
    <source>
        <dbReference type="ARBA" id="ARBA00023287"/>
    </source>
</evidence>
<evidence type="ECO:0000256" key="1">
    <source>
        <dbReference type="ARBA" id="ARBA00004241"/>
    </source>
</evidence>
<evidence type="ECO:0000256" key="3">
    <source>
        <dbReference type="SAM" id="Phobius"/>
    </source>
</evidence>
<dbReference type="EMBL" id="SLVV01000009">
    <property type="protein sequence ID" value="TCN22886.1"/>
    <property type="molecule type" value="Genomic_DNA"/>
</dbReference>
<keyword evidence="3" id="KW-0472">Membrane</keyword>
<feature type="transmembrane region" description="Helical" evidence="3">
    <location>
        <begin position="6"/>
        <end position="30"/>
    </location>
</feature>
<keyword evidence="3" id="KW-0812">Transmembrane</keyword>
<comment type="subcellular location">
    <subcellularLocation>
        <location evidence="1">Cell surface</location>
    </subcellularLocation>
</comment>
<evidence type="ECO:0000313" key="4">
    <source>
        <dbReference type="EMBL" id="TCN22886.1"/>
    </source>
</evidence>
<dbReference type="Pfam" id="PF07963">
    <property type="entry name" value="N_methyl"/>
    <property type="match status" value="1"/>
</dbReference>
<keyword evidence="2" id="KW-0178">Competence</keyword>
<keyword evidence="3" id="KW-1133">Transmembrane helix</keyword>
<keyword evidence="5" id="KW-1185">Reference proteome</keyword>
<dbReference type="NCBIfam" id="NF040982">
    <property type="entry name" value="ComGD"/>
    <property type="match status" value="1"/>
</dbReference>
<name>A0A4R2B8G7_9BACI</name>
<dbReference type="AlphaFoldDB" id="A0A4R2B8G7"/>
<protein>
    <submittedName>
        <fullName evidence="4">Competence protein ComGD</fullName>
    </submittedName>
</protein>
<proteinExistence type="predicted"/>
<dbReference type="PROSITE" id="PS00409">
    <property type="entry name" value="PROKAR_NTER_METHYL"/>
    <property type="match status" value="1"/>
</dbReference>
<dbReference type="Proteomes" id="UP000295689">
    <property type="component" value="Unassembled WGS sequence"/>
</dbReference>
<dbReference type="GO" id="GO:0009986">
    <property type="term" value="C:cell surface"/>
    <property type="evidence" value="ECO:0007669"/>
    <property type="project" value="UniProtKB-SubCell"/>
</dbReference>
<sequence>MKNNGGFTLIETLIVFSVFLVMTFSSFLLLKPAHHSLVKNLFFSQFKSDLFFAQQHSIAAQEDVTVHILPEKHCYYIRSRYNGPILLERHYSEEVQIWEGTLKLYFQYGQDGNIKNFGSFHIKIDSHVYRMTILIGKGRFYVVEQ</sequence>